<accession>A0A415J006</accession>
<evidence type="ECO:0000313" key="3">
    <source>
        <dbReference type="EMBL" id="TWL28818.1"/>
    </source>
</evidence>
<feature type="region of interest" description="Disordered" evidence="1">
    <location>
        <begin position="12"/>
        <end position="31"/>
    </location>
</feature>
<sequence>MANDDFFTKMMFGSNAPARHEEEPDTESETVEDAEVSQEADYMHVLHQVGEIMDSIDELKPVFKEIGSMVSALKNKMSI</sequence>
<name>A0A415J006_BACLI</name>
<organism evidence="3 4">
    <name type="scientific">Bacillus licheniformis</name>
    <dbReference type="NCBI Taxonomy" id="1402"/>
    <lineage>
        <taxon>Bacteria</taxon>
        <taxon>Bacillati</taxon>
        <taxon>Bacillota</taxon>
        <taxon>Bacilli</taxon>
        <taxon>Bacillales</taxon>
        <taxon>Bacillaceae</taxon>
        <taxon>Bacillus</taxon>
    </lineage>
</organism>
<proteinExistence type="predicted"/>
<dbReference type="Proteomes" id="UP000595038">
    <property type="component" value="Chromosome"/>
</dbReference>
<evidence type="ECO:0000256" key="1">
    <source>
        <dbReference type="SAM" id="MobiDB-lite"/>
    </source>
</evidence>
<dbReference type="RefSeq" id="WP_009328847.1">
    <property type="nucleotide sequence ID" value="NZ_CAJTDY010000001.1"/>
</dbReference>
<dbReference type="Proteomes" id="UP000435910">
    <property type="component" value="Unassembled WGS sequence"/>
</dbReference>
<reference evidence="2 5" key="2">
    <citation type="submission" date="2020-12" db="EMBL/GenBank/DDBJ databases">
        <title>FDA dAtabase for Regulatory Grade micrObial Sequences (FDA-ARGOS): Supporting development and validation of Infectious Disease Dx tests.</title>
        <authorList>
            <person name="Nelson B."/>
            <person name="Plummer A."/>
            <person name="Tallon L."/>
            <person name="Sadzewicz L."/>
            <person name="Zhao X."/>
            <person name="Boylan J."/>
            <person name="Ott S."/>
            <person name="Bowen H."/>
            <person name="Vavikolanu K."/>
            <person name="Mehta A."/>
            <person name="Aluvathingal J."/>
            <person name="Nadendla S."/>
            <person name="Myers T."/>
            <person name="Yan Y."/>
            <person name="Sichtig H."/>
        </authorList>
    </citation>
    <scope>NUCLEOTIDE SEQUENCE [LARGE SCALE GENOMIC DNA]</scope>
    <source>
        <strain evidence="2 5">FDAARGOS_923</strain>
    </source>
</reference>
<gene>
    <name evidence="3" type="ORF">CHCC16736_3420</name>
    <name evidence="2" type="ORF">I6G80_20805</name>
</gene>
<evidence type="ECO:0000313" key="5">
    <source>
        <dbReference type="Proteomes" id="UP000595038"/>
    </source>
</evidence>
<dbReference type="EMBL" id="CP065647">
    <property type="protein sequence ID" value="QPR72224.1"/>
    <property type="molecule type" value="Genomic_DNA"/>
</dbReference>
<reference evidence="3 4" key="1">
    <citation type="submission" date="2019-06" db="EMBL/GenBank/DDBJ databases">
        <title>Genome sequence analysis of &gt;100 Bacillus licheniformis strains suggests intrinsic resistance to this species.</title>
        <authorList>
            <person name="Wels M."/>
            <person name="Siezen R.J."/>
            <person name="Johansen E."/>
            <person name="Stuer-Lauridsen B."/>
            <person name="Bjerre K."/>
            <person name="Nielsen B.K.K."/>
        </authorList>
    </citation>
    <scope>NUCLEOTIDE SEQUENCE [LARGE SCALE GENOMIC DNA]</scope>
    <source>
        <strain evidence="3 4">BAC-16736</strain>
    </source>
</reference>
<evidence type="ECO:0000313" key="4">
    <source>
        <dbReference type="Proteomes" id="UP000435910"/>
    </source>
</evidence>
<evidence type="ECO:0000313" key="2">
    <source>
        <dbReference type="EMBL" id="QPR72224.1"/>
    </source>
</evidence>
<dbReference type="EMBL" id="NILC01000021">
    <property type="protein sequence ID" value="TWL28818.1"/>
    <property type="molecule type" value="Genomic_DNA"/>
</dbReference>
<protein>
    <submittedName>
        <fullName evidence="3">Uncharacterized protein</fullName>
    </submittedName>
</protein>
<dbReference type="AlphaFoldDB" id="A0A415J006"/>